<dbReference type="PANTHER" id="PTHR33375:SF1">
    <property type="entry name" value="CHROMOSOME-PARTITIONING PROTEIN PARB-RELATED"/>
    <property type="match status" value="1"/>
</dbReference>
<dbReference type="PANTHER" id="PTHR33375">
    <property type="entry name" value="CHROMOSOME-PARTITIONING PROTEIN PARB-RELATED"/>
    <property type="match status" value="1"/>
</dbReference>
<feature type="domain" description="ParB-like N-terminal" evidence="2">
    <location>
        <begin position="36"/>
        <end position="125"/>
    </location>
</feature>
<dbReference type="InterPro" id="IPR004437">
    <property type="entry name" value="ParB/RepB/Spo0J"/>
</dbReference>
<reference evidence="4" key="1">
    <citation type="journal article" date="2019" name="Int. J. Syst. Evol. Microbiol.">
        <title>The Global Catalogue of Microorganisms (GCM) 10K type strain sequencing project: providing services to taxonomists for standard genome sequencing and annotation.</title>
        <authorList>
            <consortium name="The Broad Institute Genomics Platform"/>
            <consortium name="The Broad Institute Genome Sequencing Center for Infectious Disease"/>
            <person name="Wu L."/>
            <person name="Ma J."/>
        </authorList>
    </citation>
    <scope>NUCLEOTIDE SEQUENCE [LARGE SCALE GENOMIC DNA]</scope>
    <source>
        <strain evidence="4">LMG 29894</strain>
    </source>
</reference>
<proteinExistence type="inferred from homology"/>
<dbReference type="SUPFAM" id="SSF109709">
    <property type="entry name" value="KorB DNA-binding domain-like"/>
    <property type="match status" value="1"/>
</dbReference>
<dbReference type="CDD" id="cd16393">
    <property type="entry name" value="SPO0J_N"/>
    <property type="match status" value="1"/>
</dbReference>
<dbReference type="InterPro" id="IPR036086">
    <property type="entry name" value="ParB/Sulfiredoxin_sf"/>
</dbReference>
<sequence length="300" mass="33185">MAKNLKALLAQKLAENNQRHAAAQQEAELDVGRQHLKLPVESIDPNPYQPRREFPQAELDALASSIAEVGLLQPISVRQVGERYQLVAGERRWRAHRLLGRPSIEALLIPAEDADLAVLALTENLDRQDLSDYEIGRALRRIETLFPTRKRLAEALGLNREDMYRYYAFEALPLSVQARLEVRPRLLSRAAAAELKRVLQAQTAPATTVESALATAFDRLEAGQIEQGKLAGLLTQLLANGSADVETSTPDVLRRAGRRVGSFYADERGVQLKLAAGVLAPAQQEQLRGFVLQLLGEAEH</sequence>
<dbReference type="Gene3D" id="3.90.1530.10">
    <property type="entry name" value="Conserved hypothetical protein from pyrococcus furiosus pfu- 392566-001, ParB domain"/>
    <property type="match status" value="1"/>
</dbReference>
<gene>
    <name evidence="3" type="ORF">ACFOW7_20925</name>
</gene>
<comment type="caution">
    <text evidence="3">The sequence shown here is derived from an EMBL/GenBank/DDBJ whole genome shotgun (WGS) entry which is preliminary data.</text>
</comment>
<organism evidence="3 4">
    <name type="scientific">Chitinimonas lacunae</name>
    <dbReference type="NCBI Taxonomy" id="1963018"/>
    <lineage>
        <taxon>Bacteria</taxon>
        <taxon>Pseudomonadati</taxon>
        <taxon>Pseudomonadota</taxon>
        <taxon>Betaproteobacteria</taxon>
        <taxon>Neisseriales</taxon>
        <taxon>Chitinibacteraceae</taxon>
        <taxon>Chitinimonas</taxon>
    </lineage>
</organism>
<evidence type="ECO:0000259" key="2">
    <source>
        <dbReference type="SMART" id="SM00470"/>
    </source>
</evidence>
<evidence type="ECO:0000313" key="3">
    <source>
        <dbReference type="EMBL" id="MFC4161805.1"/>
    </source>
</evidence>
<dbReference type="Pfam" id="PF02195">
    <property type="entry name" value="ParB_N"/>
    <property type="match status" value="1"/>
</dbReference>
<keyword evidence="4" id="KW-1185">Reference proteome</keyword>
<dbReference type="SUPFAM" id="SSF110849">
    <property type="entry name" value="ParB/Sulfiredoxin"/>
    <property type="match status" value="1"/>
</dbReference>
<protein>
    <submittedName>
        <fullName evidence="3">ParB/RepB/Spo0J family partition protein</fullName>
    </submittedName>
</protein>
<dbReference type="EMBL" id="JBHSBU010000002">
    <property type="protein sequence ID" value="MFC4161805.1"/>
    <property type="molecule type" value="Genomic_DNA"/>
</dbReference>
<dbReference type="Proteomes" id="UP001595791">
    <property type="component" value="Unassembled WGS sequence"/>
</dbReference>
<comment type="similarity">
    <text evidence="1">Belongs to the ParB family.</text>
</comment>
<dbReference type="InterPro" id="IPR003115">
    <property type="entry name" value="ParB_N"/>
</dbReference>
<name>A0ABV8MWQ4_9NEIS</name>
<dbReference type="Gene3D" id="1.10.10.2830">
    <property type="match status" value="1"/>
</dbReference>
<accession>A0ABV8MWQ4</accession>
<dbReference type="SMART" id="SM00470">
    <property type="entry name" value="ParB"/>
    <property type="match status" value="1"/>
</dbReference>
<evidence type="ECO:0000256" key="1">
    <source>
        <dbReference type="ARBA" id="ARBA00006295"/>
    </source>
</evidence>
<evidence type="ECO:0000313" key="4">
    <source>
        <dbReference type="Proteomes" id="UP001595791"/>
    </source>
</evidence>
<dbReference type="InterPro" id="IPR050336">
    <property type="entry name" value="Chromosome_partition/occlusion"/>
</dbReference>
<dbReference type="NCBIfam" id="TIGR00180">
    <property type="entry name" value="parB_part"/>
    <property type="match status" value="1"/>
</dbReference>
<dbReference type="RefSeq" id="WP_378168340.1">
    <property type="nucleotide sequence ID" value="NZ_JBHSBU010000002.1"/>
</dbReference>